<gene>
    <name evidence="2" type="ORF">SEMRO_2124_G315620.1</name>
</gene>
<proteinExistence type="predicted"/>
<comment type="caution">
    <text evidence="2">The sequence shown here is derived from an EMBL/GenBank/DDBJ whole genome shotgun (WGS) entry which is preliminary data.</text>
</comment>
<feature type="compositionally biased region" description="Basic and acidic residues" evidence="1">
    <location>
        <begin position="1"/>
        <end position="26"/>
    </location>
</feature>
<dbReference type="AlphaFoldDB" id="A0A9N8EXY9"/>
<reference evidence="2" key="1">
    <citation type="submission" date="2020-06" db="EMBL/GenBank/DDBJ databases">
        <authorList>
            <consortium name="Plant Systems Biology data submission"/>
        </authorList>
    </citation>
    <scope>NUCLEOTIDE SEQUENCE</scope>
    <source>
        <strain evidence="2">D6</strain>
    </source>
</reference>
<sequence>MPSQAEEKSNSGSRSDDYGNRTHSQVEPEEDDGQSAIQEVLTRRPELEAKQYDYQTEADFSASILAAIEKEHGVATTNTAASKGYERINEGVQLGGDGTMQTVPGGNTDATGQGEHQKPIEEKPHQLRHDLAFFHAHHLLERAAEGREHVKIERNSRHSGIPGSDAHSSHDIEVQREPTTGGVHGEEQNHQTVDNRTVQNLSRPGAYMAGGPGGALPRRADSARLSLLVADPTDAAPQDDPRNINARSGQLAVANIVYEDPEQHARPSANPVNLQAILQREQQRKKQQKFTAFPFVSTCLAHLVLNQ</sequence>
<evidence type="ECO:0000313" key="2">
    <source>
        <dbReference type="EMBL" id="CAB9528009.1"/>
    </source>
</evidence>
<accession>A0A9N8EXY9</accession>
<organism evidence="2 3">
    <name type="scientific">Seminavis robusta</name>
    <dbReference type="NCBI Taxonomy" id="568900"/>
    <lineage>
        <taxon>Eukaryota</taxon>
        <taxon>Sar</taxon>
        <taxon>Stramenopiles</taxon>
        <taxon>Ochrophyta</taxon>
        <taxon>Bacillariophyta</taxon>
        <taxon>Bacillariophyceae</taxon>
        <taxon>Bacillariophycidae</taxon>
        <taxon>Naviculales</taxon>
        <taxon>Naviculaceae</taxon>
        <taxon>Seminavis</taxon>
    </lineage>
</organism>
<evidence type="ECO:0000256" key="1">
    <source>
        <dbReference type="SAM" id="MobiDB-lite"/>
    </source>
</evidence>
<feature type="region of interest" description="Disordered" evidence="1">
    <location>
        <begin position="153"/>
        <end position="172"/>
    </location>
</feature>
<feature type="region of interest" description="Disordered" evidence="1">
    <location>
        <begin position="1"/>
        <end position="48"/>
    </location>
</feature>
<dbReference type="EMBL" id="CAICTM010002122">
    <property type="protein sequence ID" value="CAB9528009.1"/>
    <property type="molecule type" value="Genomic_DNA"/>
</dbReference>
<protein>
    <submittedName>
        <fullName evidence="2">Uncharacterized protein</fullName>
    </submittedName>
</protein>
<evidence type="ECO:0000313" key="3">
    <source>
        <dbReference type="Proteomes" id="UP001153069"/>
    </source>
</evidence>
<keyword evidence="3" id="KW-1185">Reference proteome</keyword>
<name>A0A9N8EXY9_9STRA</name>
<dbReference type="Proteomes" id="UP001153069">
    <property type="component" value="Unassembled WGS sequence"/>
</dbReference>